<proteinExistence type="predicted"/>
<organism evidence="1 2">
    <name type="scientific">Paramecium sonneborni</name>
    <dbReference type="NCBI Taxonomy" id="65129"/>
    <lineage>
        <taxon>Eukaryota</taxon>
        <taxon>Sar</taxon>
        <taxon>Alveolata</taxon>
        <taxon>Ciliophora</taxon>
        <taxon>Intramacronucleata</taxon>
        <taxon>Oligohymenophorea</taxon>
        <taxon>Peniculida</taxon>
        <taxon>Parameciidae</taxon>
        <taxon>Paramecium</taxon>
    </lineage>
</organism>
<sequence length="89" mass="10502">MGCVTKKERQQSTININEQNTFYFVIINGEQELKQFKKQYRFSNSVPIIGSINQSTIIKRRNQLFQTQSGKMVLEMNYIETSIQIHNKK</sequence>
<dbReference type="EMBL" id="CAJJDN010000004">
    <property type="protein sequence ID" value="CAD8049954.1"/>
    <property type="molecule type" value="Genomic_DNA"/>
</dbReference>
<dbReference type="Proteomes" id="UP000692954">
    <property type="component" value="Unassembled WGS sequence"/>
</dbReference>
<dbReference type="AlphaFoldDB" id="A0A8S1KGJ6"/>
<name>A0A8S1KGJ6_9CILI</name>
<gene>
    <name evidence="1" type="ORF">PSON_ATCC_30995.1.T0040399</name>
</gene>
<protein>
    <submittedName>
        <fullName evidence="1">Uncharacterized protein</fullName>
    </submittedName>
</protein>
<evidence type="ECO:0000313" key="1">
    <source>
        <dbReference type="EMBL" id="CAD8049954.1"/>
    </source>
</evidence>
<reference evidence="1" key="1">
    <citation type="submission" date="2021-01" db="EMBL/GenBank/DDBJ databases">
        <authorList>
            <consortium name="Genoscope - CEA"/>
            <person name="William W."/>
        </authorList>
    </citation>
    <scope>NUCLEOTIDE SEQUENCE</scope>
</reference>
<comment type="caution">
    <text evidence="1">The sequence shown here is derived from an EMBL/GenBank/DDBJ whole genome shotgun (WGS) entry which is preliminary data.</text>
</comment>
<dbReference type="OrthoDB" id="303430at2759"/>
<keyword evidence="2" id="KW-1185">Reference proteome</keyword>
<accession>A0A8S1KGJ6</accession>
<evidence type="ECO:0000313" key="2">
    <source>
        <dbReference type="Proteomes" id="UP000692954"/>
    </source>
</evidence>